<name>A0A371BXD5_YARLL</name>
<feature type="signal peptide" evidence="2">
    <location>
        <begin position="1"/>
        <end position="29"/>
    </location>
</feature>
<sequence>MGKGSQLWGLWIQLCGRFRRLWLFPSIVAFPFSGELLVADVDHHFLCHTDTLNQCRYHRETQSEPDWHARRSQTAQILGHSFSVNRNDRNLRRKGVPYHIKLPNQTLNTSSKSNPKPRSDADDFAPKPNAVMTFPVTQTMYRDKTPIHNIVVFLTVS</sequence>
<reference evidence="3 4" key="1">
    <citation type="submission" date="2018-07" db="EMBL/GenBank/DDBJ databases">
        <title>Draft Genome Assemblies for Five Robust Yarrowia lipolytica Strains Exhibiting High Lipid Production and Pentose Sugar Utilization and Sugar Alcohol Secretion from Undetoxified Lignocellulosic Biomass Hydrolysates.</title>
        <authorList>
            <consortium name="DOE Joint Genome Institute"/>
            <person name="Walker C."/>
            <person name="Ryu S."/>
            <person name="Na H."/>
            <person name="Zane M."/>
            <person name="LaButti K."/>
            <person name="Lipzen A."/>
            <person name="Haridas S."/>
            <person name="Barry K."/>
            <person name="Grigoriev I.V."/>
            <person name="Quarterman J."/>
            <person name="Slininger P."/>
            <person name="Dien B."/>
            <person name="Trinh C.T."/>
        </authorList>
    </citation>
    <scope>NUCLEOTIDE SEQUENCE [LARGE SCALE GENOMIC DNA]</scope>
    <source>
        <strain evidence="3 4">YB392</strain>
    </source>
</reference>
<evidence type="ECO:0008006" key="5">
    <source>
        <dbReference type="Google" id="ProtNLM"/>
    </source>
</evidence>
<evidence type="ECO:0000256" key="1">
    <source>
        <dbReference type="SAM" id="MobiDB-lite"/>
    </source>
</evidence>
<feature type="compositionally biased region" description="Polar residues" evidence="1">
    <location>
        <begin position="103"/>
        <end position="116"/>
    </location>
</feature>
<gene>
    <name evidence="3" type="ORF">B0I71DRAFT_143604</name>
</gene>
<proteinExistence type="predicted"/>
<keyword evidence="2" id="KW-0732">Signal</keyword>
<dbReference type="Proteomes" id="UP000256601">
    <property type="component" value="Unassembled WGS sequence"/>
</dbReference>
<organism evidence="3 4">
    <name type="scientific">Yarrowia lipolytica</name>
    <name type="common">Candida lipolytica</name>
    <dbReference type="NCBI Taxonomy" id="4952"/>
    <lineage>
        <taxon>Eukaryota</taxon>
        <taxon>Fungi</taxon>
        <taxon>Dikarya</taxon>
        <taxon>Ascomycota</taxon>
        <taxon>Saccharomycotina</taxon>
        <taxon>Dipodascomycetes</taxon>
        <taxon>Dipodascales</taxon>
        <taxon>Dipodascales incertae sedis</taxon>
        <taxon>Yarrowia</taxon>
    </lineage>
</organism>
<evidence type="ECO:0000256" key="2">
    <source>
        <dbReference type="SAM" id="SignalP"/>
    </source>
</evidence>
<dbReference type="AlphaFoldDB" id="A0A371BXD5"/>
<dbReference type="EMBL" id="KZ859158">
    <property type="protein sequence ID" value="RDW22747.1"/>
    <property type="molecule type" value="Genomic_DNA"/>
</dbReference>
<evidence type="ECO:0000313" key="3">
    <source>
        <dbReference type="EMBL" id="RDW22747.1"/>
    </source>
</evidence>
<evidence type="ECO:0000313" key="4">
    <source>
        <dbReference type="Proteomes" id="UP000256601"/>
    </source>
</evidence>
<feature type="region of interest" description="Disordered" evidence="1">
    <location>
        <begin position="103"/>
        <end position="129"/>
    </location>
</feature>
<accession>A0A371BXD5</accession>
<feature type="chain" id="PRO_5016639311" description="Secreted protein" evidence="2">
    <location>
        <begin position="30"/>
        <end position="157"/>
    </location>
</feature>
<protein>
    <recommendedName>
        <fullName evidence="5">Secreted protein</fullName>
    </recommendedName>
</protein>